<proteinExistence type="inferred from homology"/>
<protein>
    <recommendedName>
        <fullName evidence="12">Vitamin K epoxide reductase domain-containing protein</fullName>
    </recommendedName>
</protein>
<keyword evidence="7 11" id="KW-0472">Membrane</keyword>
<dbReference type="GO" id="GO:0016491">
    <property type="term" value="F:oxidoreductase activity"/>
    <property type="evidence" value="ECO:0007669"/>
    <property type="project" value="UniProtKB-KW"/>
</dbReference>
<dbReference type="Pfam" id="PF07884">
    <property type="entry name" value="VKOR"/>
    <property type="match status" value="1"/>
</dbReference>
<organism evidence="13 14">
    <name type="scientific">[Myrmecia] bisecta</name>
    <dbReference type="NCBI Taxonomy" id="41462"/>
    <lineage>
        <taxon>Eukaryota</taxon>
        <taxon>Viridiplantae</taxon>
        <taxon>Chlorophyta</taxon>
        <taxon>core chlorophytes</taxon>
        <taxon>Trebouxiophyceae</taxon>
        <taxon>Trebouxiales</taxon>
        <taxon>Trebouxiaceae</taxon>
        <taxon>Myrmecia</taxon>
    </lineage>
</organism>
<evidence type="ECO:0000256" key="3">
    <source>
        <dbReference type="ARBA" id="ARBA00022692"/>
    </source>
</evidence>
<dbReference type="AlphaFoldDB" id="A0AAW1QET1"/>
<dbReference type="Gene3D" id="1.20.1440.130">
    <property type="entry name" value="VKOR domain"/>
    <property type="match status" value="1"/>
</dbReference>
<evidence type="ECO:0000259" key="12">
    <source>
        <dbReference type="SMART" id="SM00756"/>
    </source>
</evidence>
<evidence type="ECO:0000313" key="14">
    <source>
        <dbReference type="Proteomes" id="UP001489004"/>
    </source>
</evidence>
<evidence type="ECO:0000256" key="4">
    <source>
        <dbReference type="ARBA" id="ARBA00022719"/>
    </source>
</evidence>
<dbReference type="InterPro" id="IPR044698">
    <property type="entry name" value="VKOR/LTO1"/>
</dbReference>
<keyword evidence="8" id="KW-1015">Disulfide bond</keyword>
<evidence type="ECO:0000256" key="8">
    <source>
        <dbReference type="ARBA" id="ARBA00023157"/>
    </source>
</evidence>
<feature type="transmembrane region" description="Helical" evidence="11">
    <location>
        <begin position="171"/>
        <end position="190"/>
    </location>
</feature>
<dbReference type="GO" id="GO:0048038">
    <property type="term" value="F:quinone binding"/>
    <property type="evidence" value="ECO:0007669"/>
    <property type="project" value="UniProtKB-KW"/>
</dbReference>
<comment type="caution">
    <text evidence="13">The sequence shown here is derived from an EMBL/GenBank/DDBJ whole genome shotgun (WGS) entry which is preliminary data.</text>
</comment>
<sequence length="350" mass="36955">MQPGKRDTLQNSPPSRCAVCRSQREQDESASETSTAPRLADPVDSTPEKMPYALISLLAGAGALETAYLTWAKLANIQVACTADGGCTSVLGSDYASVLGIPLPLLGFFAYATVAGLAASGALSSQAEPAQQDIQRRYVVLAGAAVLASCSATLMWVLFTKLSGQSCTWCYASAALSFTIALASTQGFKASRELREAALPGGSLVAATVLGLMLAWSGIDPQEAQADLNIPYNPPAVATASSSRSVQLAQRLRDAGARMYGAFWCSHCHDQKELFGKDAMAAFPYVECYPDGYYRGVKLAQPCLDAKIQAFPVWIIGGQQYEGEQSFDKLEAALAKARAGQGAAQLQTAR</sequence>
<name>A0AAW1QET1_9CHLO</name>
<evidence type="ECO:0000256" key="9">
    <source>
        <dbReference type="ARBA" id="ARBA00023284"/>
    </source>
</evidence>
<evidence type="ECO:0000256" key="6">
    <source>
        <dbReference type="ARBA" id="ARBA00023002"/>
    </source>
</evidence>
<dbReference type="InterPro" id="IPR038354">
    <property type="entry name" value="VKOR_sf"/>
</dbReference>
<comment type="subcellular location">
    <subcellularLocation>
        <location evidence="1">Membrane</location>
        <topology evidence="1">Multi-pass membrane protein</topology>
    </subcellularLocation>
</comment>
<keyword evidence="4" id="KW-0874">Quinone</keyword>
<evidence type="ECO:0000256" key="11">
    <source>
        <dbReference type="SAM" id="Phobius"/>
    </source>
</evidence>
<evidence type="ECO:0000256" key="10">
    <source>
        <dbReference type="SAM" id="MobiDB-lite"/>
    </source>
</evidence>
<keyword evidence="14" id="KW-1185">Reference proteome</keyword>
<feature type="region of interest" description="Disordered" evidence="10">
    <location>
        <begin position="1"/>
        <end position="44"/>
    </location>
</feature>
<evidence type="ECO:0000256" key="5">
    <source>
        <dbReference type="ARBA" id="ARBA00022989"/>
    </source>
</evidence>
<dbReference type="Proteomes" id="UP001489004">
    <property type="component" value="Unassembled WGS sequence"/>
</dbReference>
<feature type="domain" description="Vitamin K epoxide reductase" evidence="12">
    <location>
        <begin position="48"/>
        <end position="188"/>
    </location>
</feature>
<feature type="transmembrane region" description="Helical" evidence="11">
    <location>
        <begin position="99"/>
        <end position="118"/>
    </location>
</feature>
<evidence type="ECO:0000256" key="2">
    <source>
        <dbReference type="ARBA" id="ARBA00006214"/>
    </source>
</evidence>
<dbReference type="GO" id="GO:0016020">
    <property type="term" value="C:membrane"/>
    <property type="evidence" value="ECO:0007669"/>
    <property type="project" value="UniProtKB-SubCell"/>
</dbReference>
<reference evidence="13 14" key="1">
    <citation type="journal article" date="2024" name="Nat. Commun.">
        <title>Phylogenomics reveals the evolutionary origins of lichenization in chlorophyte algae.</title>
        <authorList>
            <person name="Puginier C."/>
            <person name="Libourel C."/>
            <person name="Otte J."/>
            <person name="Skaloud P."/>
            <person name="Haon M."/>
            <person name="Grisel S."/>
            <person name="Petersen M."/>
            <person name="Berrin J.G."/>
            <person name="Delaux P.M."/>
            <person name="Dal Grande F."/>
            <person name="Keller J."/>
        </authorList>
    </citation>
    <scope>NUCLEOTIDE SEQUENCE [LARGE SCALE GENOMIC DNA]</scope>
    <source>
        <strain evidence="13 14">SAG 2043</strain>
    </source>
</reference>
<gene>
    <name evidence="13" type="ORF">WJX72_003961</name>
</gene>
<dbReference type="CDD" id="cd12916">
    <property type="entry name" value="VKOR_1"/>
    <property type="match status" value="1"/>
</dbReference>
<feature type="transmembrane region" description="Helical" evidence="11">
    <location>
        <begin position="197"/>
        <end position="219"/>
    </location>
</feature>
<evidence type="ECO:0000256" key="1">
    <source>
        <dbReference type="ARBA" id="ARBA00004141"/>
    </source>
</evidence>
<dbReference type="InterPro" id="IPR012932">
    <property type="entry name" value="VKOR"/>
</dbReference>
<dbReference type="PANTHER" id="PTHR34573:SF1">
    <property type="entry name" value="VITAMIN K EPOXIDE REDUCTASE DOMAIN-CONTAINING PROTEIN"/>
    <property type="match status" value="1"/>
</dbReference>
<dbReference type="EMBL" id="JALJOR010000003">
    <property type="protein sequence ID" value="KAK9819922.1"/>
    <property type="molecule type" value="Genomic_DNA"/>
</dbReference>
<dbReference type="SUPFAM" id="SSF52833">
    <property type="entry name" value="Thioredoxin-like"/>
    <property type="match status" value="1"/>
</dbReference>
<keyword evidence="3 11" id="KW-0812">Transmembrane</keyword>
<keyword evidence="9" id="KW-0676">Redox-active center</keyword>
<evidence type="ECO:0000313" key="13">
    <source>
        <dbReference type="EMBL" id="KAK9819922.1"/>
    </source>
</evidence>
<dbReference type="InterPro" id="IPR036249">
    <property type="entry name" value="Thioredoxin-like_sf"/>
</dbReference>
<accession>A0AAW1QET1</accession>
<feature type="transmembrane region" description="Helical" evidence="11">
    <location>
        <begin position="138"/>
        <end position="159"/>
    </location>
</feature>
<dbReference type="PANTHER" id="PTHR34573">
    <property type="entry name" value="VKC DOMAIN-CONTAINING PROTEIN"/>
    <property type="match status" value="1"/>
</dbReference>
<dbReference type="SMART" id="SM00756">
    <property type="entry name" value="VKc"/>
    <property type="match status" value="1"/>
</dbReference>
<keyword evidence="5 11" id="KW-1133">Transmembrane helix</keyword>
<evidence type="ECO:0000256" key="7">
    <source>
        <dbReference type="ARBA" id="ARBA00023136"/>
    </source>
</evidence>
<dbReference type="Gene3D" id="3.40.30.10">
    <property type="entry name" value="Glutaredoxin"/>
    <property type="match status" value="1"/>
</dbReference>
<comment type="similarity">
    <text evidence="2">Belongs to the VKOR family.</text>
</comment>
<keyword evidence="6" id="KW-0560">Oxidoreductase</keyword>